<reference evidence="1" key="5">
    <citation type="submission" date="2025-09" db="UniProtKB">
        <authorList>
            <consortium name="Ensembl"/>
        </authorList>
    </citation>
    <scope>IDENTIFICATION</scope>
</reference>
<dbReference type="HOGENOM" id="CLU_3142606_0_0_1"/>
<reference evidence="1 2" key="1">
    <citation type="journal article" date="2001" name="Nature">
        <title>Initial sequencing and analysis of the human genome.</title>
        <authorList>
            <consortium name="International Human Genome Sequencing Consortium"/>
            <person name="Lander E.S."/>
            <person name="Linton L.M."/>
            <person name="Birren B."/>
            <person name="Nusbaum C."/>
            <person name="Zody M.C."/>
            <person name="Baldwin J."/>
            <person name="Devon K."/>
            <person name="Dewar K."/>
            <person name="Doyle M."/>
            <person name="FitzHugh W."/>
            <person name="Funke R."/>
            <person name="Gage D."/>
            <person name="Harris K."/>
            <person name="Heaford A."/>
            <person name="Howland J."/>
            <person name="Kann L."/>
            <person name="Lehoczky J."/>
            <person name="LeVine R."/>
            <person name="McEwan P."/>
            <person name="McKernan K."/>
            <person name="Meldrim J."/>
            <person name="Mesirov J.P."/>
            <person name="Miranda C."/>
            <person name="Morris W."/>
            <person name="Naylor J."/>
            <person name="Raymond C."/>
            <person name="Rosetti M."/>
            <person name="Santos R."/>
            <person name="Sheridan A."/>
            <person name="Sougnez C."/>
            <person name="Stange-Thomann N."/>
            <person name="Stojanovic N."/>
            <person name="Subramanian A."/>
            <person name="Wyman D."/>
            <person name="Rogers J."/>
            <person name="Sulston J."/>
            <person name="Ainscough R."/>
            <person name="Beck S."/>
            <person name="Bentley D."/>
            <person name="Burton J."/>
            <person name="Clee C."/>
            <person name="Carter N."/>
            <person name="Coulson A."/>
            <person name="Deadman R."/>
            <person name="Deloukas P."/>
            <person name="Dunham A."/>
            <person name="Dunham I."/>
            <person name="Durbin R."/>
            <person name="French L."/>
            <person name="Grafham D."/>
            <person name="Gregory S."/>
            <person name="Hubbard T."/>
            <person name="Humphray S."/>
            <person name="Hunt A."/>
            <person name="Jones M."/>
            <person name="Lloyd C."/>
            <person name="McMurray A."/>
            <person name="Matthews L."/>
            <person name="Mercer S."/>
            <person name="Milne S."/>
            <person name="Mullikin J.C."/>
            <person name="Mungall A."/>
            <person name="Plumb R."/>
            <person name="Ross M."/>
            <person name="Shownkeen R."/>
            <person name="Sims S."/>
            <person name="Waterston R.H."/>
            <person name="Wilson R.K."/>
            <person name="Hillier L.W."/>
            <person name="McPherson J.D."/>
            <person name="Marra M.A."/>
            <person name="Mardis E.R."/>
            <person name="Fulton L.A."/>
            <person name="Chinwalla A.T."/>
            <person name="Pepin K.H."/>
            <person name="Gish W.R."/>
            <person name="Chissoe S.L."/>
            <person name="Wendl M.C."/>
            <person name="Delehaunty K.D."/>
            <person name="Miner T.L."/>
            <person name="Delehaunty A."/>
            <person name="Kramer J.B."/>
            <person name="Cook L.L."/>
            <person name="Fulton R.S."/>
            <person name="Johnson D.L."/>
            <person name="Minx P.J."/>
            <person name="Clifton S.W."/>
            <person name="Hawkins T."/>
            <person name="Branscomb E."/>
            <person name="Predki P."/>
            <person name="Richardson P."/>
            <person name="Wenning S."/>
            <person name="Slezak T."/>
            <person name="Doggett N."/>
            <person name="Cheng J.F."/>
            <person name="Olsen A."/>
            <person name="Lucas S."/>
            <person name="Elkin C."/>
            <person name="Uberbacher E."/>
            <person name="Frazier M."/>
            <person name="Gibbs R.A."/>
            <person name="Muzny D.M."/>
            <person name="Scherer S.E."/>
            <person name="Bouck J.B."/>
            <person name="Sodergren E.J."/>
            <person name="Worley K.C."/>
            <person name="Rives C.M."/>
            <person name="Gorrell J.H."/>
            <person name="Metzker M.L."/>
            <person name="Naylor S.L."/>
            <person name="Kucherlapati R.S."/>
            <person name="Nelson D.L."/>
            <person name="Weinstock G.M."/>
            <person name="Sakaki Y."/>
            <person name="Fujiyama A."/>
            <person name="Hattori M."/>
            <person name="Yada T."/>
            <person name="Toyoda A."/>
            <person name="Itoh T."/>
            <person name="Kawagoe C."/>
            <person name="Watanabe H."/>
            <person name="Totoki Y."/>
            <person name="Taylor T."/>
            <person name="Weissenbach J."/>
            <person name="Heilig R."/>
            <person name="Saurin W."/>
            <person name="Artiguenave F."/>
            <person name="Brottier P."/>
            <person name="Bruls T."/>
            <person name="Pelletier E."/>
            <person name="Robert C."/>
            <person name="Wincker P."/>
            <person name="Smith D.R."/>
            <person name="Doucette-Stamm L."/>
            <person name="Rubenfield M."/>
            <person name="Weinstock K."/>
            <person name="Lee H.M."/>
            <person name="Dubois J."/>
            <person name="Rosenthal A."/>
            <person name="Platzer M."/>
            <person name="Nyakatura G."/>
            <person name="Taudien S."/>
            <person name="Rump A."/>
            <person name="Yang H."/>
            <person name="Yu J."/>
            <person name="Wang J."/>
            <person name="Huang G."/>
            <person name="Gu J."/>
            <person name="Hood L."/>
            <person name="Rowen L."/>
            <person name="Madan A."/>
            <person name="Qin S."/>
            <person name="Davis R.W."/>
            <person name="Federspiel N.A."/>
            <person name="Abola A.P."/>
            <person name="Proctor M.J."/>
            <person name="Myers R.M."/>
            <person name="Schmutz J."/>
            <person name="Dickson M."/>
            <person name="Grimwood J."/>
            <person name="Cox D.R."/>
            <person name="Olson M.V."/>
            <person name="Kaul R."/>
            <person name="Raymond C."/>
            <person name="Shimizu N."/>
            <person name="Kawasaki K."/>
            <person name="Minoshima S."/>
            <person name="Evans G.A."/>
            <person name="Athanasiou M."/>
            <person name="Schultz R."/>
            <person name="Roe B.A."/>
            <person name="Chen F."/>
            <person name="Pan H."/>
            <person name="Ramser J."/>
            <person name="Lehrach H."/>
            <person name="Reinhardt R."/>
            <person name="McCombie W.R."/>
            <person name="de la Bastide M."/>
            <person name="Dedhia N."/>
            <person name="Blocker H."/>
            <person name="Hornischer K."/>
            <person name="Nordsiek G."/>
            <person name="Agarwala R."/>
            <person name="Aravind L."/>
            <person name="Bailey J.A."/>
            <person name="Bateman A."/>
            <person name="Batzoglou S."/>
            <person name="Birney E."/>
            <person name="Bork P."/>
            <person name="Brown D.G."/>
            <person name="Burge C.B."/>
            <person name="Cerutti L."/>
            <person name="Chen H.C."/>
            <person name="Church D."/>
            <person name="Clamp M."/>
            <person name="Copley R.R."/>
            <person name="Doerks T."/>
            <person name="Eddy S.R."/>
            <person name="Eichler E.E."/>
            <person name="Furey T.S."/>
            <person name="Galagan J."/>
            <person name="Gilbert J.G."/>
            <person name="Harmon C."/>
            <person name="Hayashizaki Y."/>
            <person name="Haussler D."/>
            <person name="Hermjakob H."/>
            <person name="Hokamp K."/>
            <person name="Jang W."/>
            <person name="Johnson L.S."/>
            <person name="Jones T.A."/>
            <person name="Kasif S."/>
            <person name="Kaspryzk A."/>
            <person name="Kennedy S."/>
            <person name="Kent W.J."/>
            <person name="Kitts P."/>
            <person name="Koonin E.V."/>
            <person name="Korf I."/>
            <person name="Kulp D."/>
            <person name="Lancet D."/>
            <person name="Lowe T.M."/>
            <person name="McLysaght A."/>
            <person name="Mikkelsen T."/>
            <person name="Moran J.V."/>
            <person name="Mulder N."/>
            <person name="Pollara V.J."/>
            <person name="Ponting C.P."/>
            <person name="Schuler G."/>
            <person name="Schultz J."/>
            <person name="Slater G."/>
            <person name="Smit A.F."/>
            <person name="Stupka E."/>
            <person name="Szustakowski J."/>
            <person name="Thierry-Mieg D."/>
            <person name="Thierry-Mieg J."/>
            <person name="Wagner L."/>
            <person name="Wallis J."/>
            <person name="Wheeler R."/>
            <person name="Williams A."/>
            <person name="Wolf Y.I."/>
            <person name="Wolfe K.H."/>
            <person name="Yang S.P."/>
            <person name="Yeh R.F."/>
            <person name="Collins F."/>
            <person name="Guyer M.S."/>
            <person name="Peterson J."/>
            <person name="Felsenfeld A."/>
            <person name="Wetterstrand K.A."/>
            <person name="Patrinos A."/>
            <person name="Morgan M.J."/>
            <person name="de Jong P."/>
            <person name="Catanese J.J."/>
            <person name="Osoegawa K."/>
            <person name="Shizuya H."/>
            <person name="Choi S."/>
            <person name="Chen Y.J."/>
        </authorList>
    </citation>
    <scope>NUCLEOTIDE SEQUENCE [LARGE SCALE GENOMIC DNA]</scope>
</reference>
<dbReference type="Proteomes" id="UP000005640">
    <property type="component" value="Chromosome 22"/>
</dbReference>
<dbReference type="ExpressionAtlas" id="F8WDR9">
    <property type="expression patterns" value="baseline and differential"/>
</dbReference>
<organism evidence="1 2">
    <name type="scientific">Homo sapiens</name>
    <name type="common">Human</name>
    <dbReference type="NCBI Taxonomy" id="9606"/>
    <lineage>
        <taxon>Eukaryota</taxon>
        <taxon>Metazoa</taxon>
        <taxon>Chordata</taxon>
        <taxon>Craniata</taxon>
        <taxon>Vertebrata</taxon>
        <taxon>Euteleostomi</taxon>
        <taxon>Mammalia</taxon>
        <taxon>Eutheria</taxon>
        <taxon>Euarchontoglires</taxon>
        <taxon>Primates</taxon>
        <taxon>Haplorrhini</taxon>
        <taxon>Catarrhini</taxon>
        <taxon>Hominidae</taxon>
        <taxon>Homo</taxon>
    </lineage>
</organism>
<gene>
    <name evidence="1" type="primary">FBXO7</name>
</gene>
<reference evidence="1 2" key="2">
    <citation type="journal article" date="2004" name="Nature">
        <title>Finishing the euchromatic sequence of the human genome.</title>
        <authorList>
            <consortium name="International Human Genome Sequencing Consortium"/>
        </authorList>
    </citation>
    <scope>NUCLEOTIDE SEQUENCE [LARGE SCALE GENOMIC DNA]</scope>
</reference>
<dbReference type="EMBL" id="AL021937">
    <property type="status" value="NOT_ANNOTATED_CDS"/>
    <property type="molecule type" value="Genomic_DNA"/>
</dbReference>
<sequence>MRLRVRLLKRTWPLEVPETEPTLGHLRSHLRQSLLCTWGYRFRAFFTPE</sequence>
<keyword evidence="3 4" id="KW-1267">Proteomics identification</keyword>
<dbReference type="Ensembl" id="ENST00000425028.5">
    <property type="protein sequence ID" value="ENSP00000395823.1"/>
    <property type="gene ID" value="ENSG00000100225.19"/>
</dbReference>
<protein>
    <submittedName>
        <fullName evidence="1">F-box protein 7</fullName>
    </submittedName>
</protein>
<evidence type="ECO:0007829" key="4">
    <source>
        <dbReference type="ProteomicsDB" id="F8WDR9"/>
    </source>
</evidence>
<proteinExistence type="evidence at protein level"/>
<dbReference type="OrthoDB" id="101791at2759"/>
<evidence type="ECO:0007829" key="3">
    <source>
        <dbReference type="PeptideAtlas" id="F8WDR9"/>
    </source>
</evidence>
<evidence type="ECO:0000313" key="2">
    <source>
        <dbReference type="Proteomes" id="UP000005640"/>
    </source>
</evidence>
<dbReference type="AlphaFoldDB" id="F8WDR9"/>
<dbReference type="GeneTree" id="ENSGT00390000006670"/>
<dbReference type="Bgee" id="ENSG00000100225">
    <property type="expression patterns" value="Expressed in trabecular bone tissue and 213 other cell types or tissues"/>
</dbReference>
<dbReference type="EMBL" id="AL035068">
    <property type="status" value="NOT_ANNOTATED_CDS"/>
    <property type="molecule type" value="Genomic_DNA"/>
</dbReference>
<evidence type="ECO:0000313" key="1">
    <source>
        <dbReference type="Ensembl" id="ENSP00000395823.1"/>
    </source>
</evidence>
<name>F8WDR9_HUMAN</name>
<dbReference type="EMBL" id="KF457410">
    <property type="status" value="NOT_ANNOTATED_CDS"/>
    <property type="molecule type" value="Genomic_DNA"/>
</dbReference>
<dbReference type="UCSC" id="uc062dnr.1">
    <property type="organism name" value="human"/>
</dbReference>
<dbReference type="HGNC" id="HGNC:13586">
    <property type="gene designation" value="FBXO7"/>
</dbReference>
<accession>F8WDR9</accession>
<dbReference type="ProteomicsDB" id="31591"/>
<reference evidence="1" key="4">
    <citation type="submission" date="2025-08" db="UniProtKB">
        <authorList>
            <consortium name="Ensembl"/>
        </authorList>
    </citation>
    <scope>IDENTIFICATION</scope>
</reference>
<dbReference type="SMR" id="F8WDR9"/>
<dbReference type="VEuPathDB" id="HostDB:ENSG00000100225"/>
<dbReference type="Ensembl" id="ENST00000425028.5">
    <property type="protein sequence ID" value="ENSP00000395823.1"/>
    <property type="gene ID" value="ENSG00000100225.18"/>
</dbReference>
<keyword evidence="2" id="KW-1185">Reference proteome</keyword>
<dbReference type="OpenTargets" id="ENSG00000100225"/>
<dbReference type="EMBL" id="Z71183">
    <property type="status" value="NOT_ANNOTATED_CDS"/>
    <property type="molecule type" value="Genomic_DNA"/>
</dbReference>
<dbReference type="MassIVE" id="F8WDR9"/>
<reference evidence="1 2" key="3">
    <citation type="journal article" date="2008" name="Genome Biol.">
        <title>Finishing the finished human chromosome 22 sequence.</title>
        <authorList>
            <person name="Cole C.G."/>
            <person name="McCann O.T."/>
            <person name="Collins J.E."/>
            <person name="Oliver K."/>
            <person name="Willey D."/>
            <person name="Gribble S.M."/>
            <person name="Yang F."/>
            <person name="McLaren K."/>
            <person name="Rogers J."/>
            <person name="Ning Z."/>
            <person name="Beare D.M."/>
            <person name="Dunham I."/>
        </authorList>
    </citation>
    <scope>NUCLEOTIDE SEQUENCE [LARGE SCALE GENOMIC DNA]</scope>
</reference>
<dbReference type="ChiTaRS" id="FBXO7">
    <property type="organism name" value="human"/>
</dbReference>